<keyword evidence="2" id="KW-0812">Transmembrane</keyword>
<dbReference type="OMA" id="HYDIGIP"/>
<evidence type="ECO:0000256" key="2">
    <source>
        <dbReference type="SAM" id="Phobius"/>
    </source>
</evidence>
<evidence type="ECO:0000313" key="4">
    <source>
        <dbReference type="EMBL" id="CAD8159780.1"/>
    </source>
</evidence>
<dbReference type="PANTHER" id="PTHR12931">
    <property type="entry name" value="UBIQUITIN THIOLESTERASE PROTEIN OTUB"/>
    <property type="match status" value="1"/>
</dbReference>
<dbReference type="GO" id="GO:0043130">
    <property type="term" value="F:ubiquitin binding"/>
    <property type="evidence" value="ECO:0007669"/>
    <property type="project" value="TreeGrafter"/>
</dbReference>
<feature type="compositionally biased region" description="Polar residues" evidence="1">
    <location>
        <begin position="139"/>
        <end position="150"/>
    </location>
</feature>
<dbReference type="AlphaFoldDB" id="A0A8S1U4K4"/>
<dbReference type="GO" id="GO:0005634">
    <property type="term" value="C:nucleus"/>
    <property type="evidence" value="ECO:0007669"/>
    <property type="project" value="TreeGrafter"/>
</dbReference>
<dbReference type="InterPro" id="IPR003323">
    <property type="entry name" value="OTU_dom"/>
</dbReference>
<feature type="domain" description="OTU" evidence="3">
    <location>
        <begin position="237"/>
        <end position="428"/>
    </location>
</feature>
<feature type="compositionally biased region" description="Polar residues" evidence="1">
    <location>
        <begin position="77"/>
        <end position="91"/>
    </location>
</feature>
<organism evidence="4 5">
    <name type="scientific">Paramecium octaurelia</name>
    <dbReference type="NCBI Taxonomy" id="43137"/>
    <lineage>
        <taxon>Eukaryota</taxon>
        <taxon>Sar</taxon>
        <taxon>Alveolata</taxon>
        <taxon>Ciliophora</taxon>
        <taxon>Intramacronucleata</taxon>
        <taxon>Oligohymenophorea</taxon>
        <taxon>Peniculida</taxon>
        <taxon>Parameciidae</taxon>
        <taxon>Paramecium</taxon>
    </lineage>
</organism>
<feature type="transmembrane region" description="Helical" evidence="2">
    <location>
        <begin position="6"/>
        <end position="26"/>
    </location>
</feature>
<dbReference type="InterPro" id="IPR019400">
    <property type="entry name" value="Peptidase_C65_otubain"/>
</dbReference>
<keyword evidence="2" id="KW-1133">Transmembrane helix</keyword>
<reference evidence="4" key="1">
    <citation type="submission" date="2021-01" db="EMBL/GenBank/DDBJ databases">
        <authorList>
            <consortium name="Genoscope - CEA"/>
            <person name="William W."/>
        </authorList>
    </citation>
    <scope>NUCLEOTIDE SEQUENCE</scope>
</reference>
<dbReference type="EMBL" id="CAJJDP010000037">
    <property type="protein sequence ID" value="CAD8159780.1"/>
    <property type="molecule type" value="Genomic_DNA"/>
</dbReference>
<dbReference type="Pfam" id="PF10275">
    <property type="entry name" value="Peptidase_C65"/>
    <property type="match status" value="1"/>
</dbReference>
<dbReference type="OrthoDB" id="18915at2759"/>
<feature type="region of interest" description="Disordered" evidence="1">
    <location>
        <begin position="68"/>
        <end position="103"/>
    </location>
</feature>
<comment type="caution">
    <text evidence="4">The sequence shown here is derived from an EMBL/GenBank/DDBJ whole genome shotgun (WGS) entry which is preliminary data.</text>
</comment>
<protein>
    <recommendedName>
        <fullName evidence="3">OTU domain-containing protein</fullName>
    </recommendedName>
</protein>
<dbReference type="PANTHER" id="PTHR12931:SF15">
    <property type="entry name" value="UBIQUITIN THIOESTERASE OTUBAIN-LIKE"/>
    <property type="match status" value="1"/>
</dbReference>
<dbReference type="Proteomes" id="UP000683925">
    <property type="component" value="Unassembled WGS sequence"/>
</dbReference>
<evidence type="ECO:0000256" key="1">
    <source>
        <dbReference type="SAM" id="MobiDB-lite"/>
    </source>
</evidence>
<evidence type="ECO:0000259" key="3">
    <source>
        <dbReference type="PROSITE" id="PS50802"/>
    </source>
</evidence>
<feature type="region of interest" description="Disordered" evidence="1">
    <location>
        <begin position="156"/>
        <end position="175"/>
    </location>
</feature>
<dbReference type="GO" id="GO:0071108">
    <property type="term" value="P:protein K48-linked deubiquitination"/>
    <property type="evidence" value="ECO:0007669"/>
    <property type="project" value="TreeGrafter"/>
</dbReference>
<accession>A0A8S1U4K4</accession>
<dbReference type="CDD" id="cd22749">
    <property type="entry name" value="Otubain_C65"/>
    <property type="match status" value="1"/>
</dbReference>
<proteinExistence type="predicted"/>
<feature type="region of interest" description="Disordered" evidence="1">
    <location>
        <begin position="128"/>
        <end position="150"/>
    </location>
</feature>
<dbReference type="PROSITE" id="PS50802">
    <property type="entry name" value="OTU"/>
    <property type="match status" value="1"/>
</dbReference>
<name>A0A8S1U4K4_PAROT</name>
<feature type="compositionally biased region" description="Polar residues" evidence="1">
    <location>
        <begin position="158"/>
        <end position="175"/>
    </location>
</feature>
<evidence type="ECO:0000313" key="5">
    <source>
        <dbReference type="Proteomes" id="UP000683925"/>
    </source>
</evidence>
<dbReference type="GO" id="GO:0004843">
    <property type="term" value="F:cysteine-type deubiquitinase activity"/>
    <property type="evidence" value="ECO:0007669"/>
    <property type="project" value="TreeGrafter"/>
</dbReference>
<keyword evidence="5" id="KW-1185">Reference proteome</keyword>
<keyword evidence="2" id="KW-0472">Membrane</keyword>
<gene>
    <name evidence="4" type="ORF">POCTA_138.1.T0370162</name>
</gene>
<sequence length="428" mass="50621">MEDWLIFVIGSSIATLLIYYKHYYFLSPKNVRTNQRIPNFTKEQKSSQQLSTSYPIPLKIENNNFQDQKPKLDRQSPQKVIQPKAQQNNQVKPRVQSLDLKQNQLRIGQKDSVGYKVKFKDDFQESRIEHRNHRKEQINIDNDPQYLSSDEFSMKNFRPSQSQEKQRPDQATSIPNQSQLQITNIAIVQQKIFNLYNISCRVRNQDAKFLGPAILSKNYDDLFIDKDTKQQLNLFLRGYRQVRGDGNCYFTAIAFQYFEILLKKFGQLEFEEVMSQILIMPFQIQYGEYFIEDPYQSMCAQRLVQLLQGLRNRPYDLEFVMADPNQEFYGLAIIFFRNLAQFLYIQYNSQIINEYKPDLSNELLTWEFQCNDSEMINSSLAKYLNIIINVYLIDQRKSEVTQLNYGQSKKNQIHLIYIPGHYDIGIPV</sequence>